<keyword evidence="3" id="KW-0731">Sigma factor</keyword>
<gene>
    <name evidence="7" type="ORF">IV02_20235</name>
</gene>
<accession>A0A085V0L6</accession>
<dbReference type="InterPro" id="IPR013249">
    <property type="entry name" value="RNA_pol_sigma70_r4_t2"/>
</dbReference>
<dbReference type="InterPro" id="IPR014284">
    <property type="entry name" value="RNA_pol_sigma-70_dom"/>
</dbReference>
<comment type="caution">
    <text evidence="7">The sequence shown here is derived from an EMBL/GenBank/DDBJ whole genome shotgun (WGS) entry which is preliminary data.</text>
</comment>
<evidence type="ECO:0000259" key="5">
    <source>
        <dbReference type="Pfam" id="PF04542"/>
    </source>
</evidence>
<dbReference type="InterPro" id="IPR007627">
    <property type="entry name" value="RNA_pol_sigma70_r2"/>
</dbReference>
<dbReference type="Pfam" id="PF04542">
    <property type="entry name" value="Sigma70_r2"/>
    <property type="match status" value="1"/>
</dbReference>
<dbReference type="Pfam" id="PF08281">
    <property type="entry name" value="Sigma70_r4_2"/>
    <property type="match status" value="1"/>
</dbReference>
<reference evidence="7 8" key="1">
    <citation type="submission" date="2014-07" db="EMBL/GenBank/DDBJ databases">
        <title>Draft Genome Sequences of Environmental Pseudomonas syringae strains.</title>
        <authorList>
            <person name="Baltrus D.A."/>
            <person name="Berge O."/>
            <person name="Morris C."/>
        </authorList>
    </citation>
    <scope>NUCLEOTIDE SEQUENCE [LARGE SCALE GENOMIC DNA]</scope>
    <source>
        <strain evidence="7 8">CEB003</strain>
    </source>
</reference>
<dbReference type="InterPro" id="IPR036388">
    <property type="entry name" value="WH-like_DNA-bd_sf"/>
</dbReference>
<dbReference type="PATRIC" id="fig|317.174.peg.4137"/>
<dbReference type="Gene3D" id="1.10.10.10">
    <property type="entry name" value="Winged helix-like DNA-binding domain superfamily/Winged helix DNA-binding domain"/>
    <property type="match status" value="1"/>
</dbReference>
<keyword evidence="2" id="KW-0805">Transcription regulation</keyword>
<feature type="domain" description="RNA polymerase sigma-70 region 2" evidence="5">
    <location>
        <begin position="16"/>
        <end position="79"/>
    </location>
</feature>
<evidence type="ECO:0000313" key="7">
    <source>
        <dbReference type="EMBL" id="KFE48979.1"/>
    </source>
</evidence>
<evidence type="ECO:0000256" key="3">
    <source>
        <dbReference type="ARBA" id="ARBA00023082"/>
    </source>
</evidence>
<dbReference type="InterPro" id="IPR013325">
    <property type="entry name" value="RNA_pol_sigma_r2"/>
</dbReference>
<evidence type="ECO:0000259" key="6">
    <source>
        <dbReference type="Pfam" id="PF08281"/>
    </source>
</evidence>
<dbReference type="SUPFAM" id="SSF88946">
    <property type="entry name" value="Sigma2 domain of RNA polymerase sigma factors"/>
    <property type="match status" value="1"/>
</dbReference>
<dbReference type="SUPFAM" id="SSF88659">
    <property type="entry name" value="Sigma3 and sigma4 domains of RNA polymerase sigma factors"/>
    <property type="match status" value="1"/>
</dbReference>
<protein>
    <submittedName>
        <fullName evidence="7">RNA polymerase sigma factor</fullName>
    </submittedName>
</protein>
<comment type="similarity">
    <text evidence="1">Belongs to the sigma-70 factor family. ECF subfamily.</text>
</comment>
<dbReference type="InterPro" id="IPR013324">
    <property type="entry name" value="RNA_pol_sigma_r3/r4-like"/>
</dbReference>
<proteinExistence type="inferred from homology"/>
<dbReference type="PANTHER" id="PTHR43133:SF63">
    <property type="entry name" value="RNA POLYMERASE SIGMA FACTOR FECI-RELATED"/>
    <property type="match status" value="1"/>
</dbReference>
<dbReference type="NCBIfam" id="TIGR02937">
    <property type="entry name" value="sigma70-ECF"/>
    <property type="match status" value="1"/>
</dbReference>
<evidence type="ECO:0000256" key="1">
    <source>
        <dbReference type="ARBA" id="ARBA00010641"/>
    </source>
</evidence>
<feature type="domain" description="RNA polymerase sigma factor 70 region 4 type 2" evidence="6">
    <location>
        <begin position="111"/>
        <end position="163"/>
    </location>
</feature>
<evidence type="ECO:0000256" key="2">
    <source>
        <dbReference type="ARBA" id="ARBA00023015"/>
    </source>
</evidence>
<dbReference type="RefSeq" id="WP_047577225.1">
    <property type="nucleotide sequence ID" value="NZ_JPQT01000119.1"/>
</dbReference>
<organism evidence="7 8">
    <name type="scientific">Pseudomonas syringae</name>
    <dbReference type="NCBI Taxonomy" id="317"/>
    <lineage>
        <taxon>Bacteria</taxon>
        <taxon>Pseudomonadati</taxon>
        <taxon>Pseudomonadota</taxon>
        <taxon>Gammaproteobacteria</taxon>
        <taxon>Pseudomonadales</taxon>
        <taxon>Pseudomonadaceae</taxon>
        <taxon>Pseudomonas</taxon>
    </lineage>
</organism>
<dbReference type="GO" id="GO:0006352">
    <property type="term" value="P:DNA-templated transcription initiation"/>
    <property type="evidence" value="ECO:0007669"/>
    <property type="project" value="InterPro"/>
</dbReference>
<sequence length="172" mass="19399">MSLHETDSIVSLDILYGTQRGWLYSWLRRSLGCSQQAADLVQDTFVRLLVRGQPISAHAPRALLVRIARGLVIDHWRRDALERAYLEALAQLPEASHPSPEVRHEALQCLERIARLLDGLKPAVREAFLLYQLGDLSHAQVAQTLGVSSRTVERHVASALMHCYRLCFEAPQ</sequence>
<name>A0A085V0L6_PSESX</name>
<keyword evidence="4" id="KW-0804">Transcription</keyword>
<evidence type="ECO:0000313" key="8">
    <source>
        <dbReference type="Proteomes" id="UP000028643"/>
    </source>
</evidence>
<dbReference type="PANTHER" id="PTHR43133">
    <property type="entry name" value="RNA POLYMERASE ECF-TYPE SIGMA FACTO"/>
    <property type="match status" value="1"/>
</dbReference>
<dbReference type="InterPro" id="IPR039425">
    <property type="entry name" value="RNA_pol_sigma-70-like"/>
</dbReference>
<dbReference type="GO" id="GO:0003677">
    <property type="term" value="F:DNA binding"/>
    <property type="evidence" value="ECO:0007669"/>
    <property type="project" value="InterPro"/>
</dbReference>
<evidence type="ECO:0000256" key="4">
    <source>
        <dbReference type="ARBA" id="ARBA00023163"/>
    </source>
</evidence>
<dbReference type="GO" id="GO:0016987">
    <property type="term" value="F:sigma factor activity"/>
    <property type="evidence" value="ECO:0007669"/>
    <property type="project" value="UniProtKB-KW"/>
</dbReference>
<dbReference type="Proteomes" id="UP000028643">
    <property type="component" value="Unassembled WGS sequence"/>
</dbReference>
<dbReference type="Gene3D" id="1.10.1740.10">
    <property type="match status" value="1"/>
</dbReference>
<dbReference type="EMBL" id="JPQT01000119">
    <property type="protein sequence ID" value="KFE48979.1"/>
    <property type="molecule type" value="Genomic_DNA"/>
</dbReference>
<dbReference type="AlphaFoldDB" id="A0A085V0L6"/>